<dbReference type="RefSeq" id="WP_066418026.1">
    <property type="nucleotide sequence ID" value="NZ_CP018866.1"/>
</dbReference>
<protein>
    <submittedName>
        <fullName evidence="2">Spore cortex biosynthesis protein YabQ</fullName>
    </submittedName>
</protein>
<sequence>MSLTIQFYTMAAMIGVGSWLGAAIDTYGRFLQREKRAKWFIFINDVLFWLLQGLITFYVLLLVNEGELRFYILIALLCGYAAYQALLRNIFLRLLETLIQWTINLYLVLEKIFRLIIVRPIQAVVQAIIVLIIAIGKGLYNIGKMLVILLWKVTLVLLWPLKAVGLILWKLTPNFVKKYLEIFIRKLAGFYEIIKNTTVKVIKYLKNFRKVR</sequence>
<keyword evidence="1" id="KW-1133">Transmembrane helix</keyword>
<feature type="transmembrane region" description="Helical" evidence="1">
    <location>
        <begin position="112"/>
        <end position="136"/>
    </location>
</feature>
<dbReference type="Proteomes" id="UP000215224">
    <property type="component" value="Chromosome"/>
</dbReference>
<dbReference type="EMBL" id="CP018866">
    <property type="protein sequence ID" value="AST93991.1"/>
    <property type="molecule type" value="Genomic_DNA"/>
</dbReference>
<dbReference type="STRING" id="1314751.GCA_001591425_03087"/>
<reference evidence="2" key="1">
    <citation type="submission" date="2016-12" db="EMBL/GenBank/DDBJ databases">
        <title>The whole genome sequencing and assembly of Bacillus cohnii DSM 6307T strain.</title>
        <authorList>
            <person name="Lee Y.-J."/>
            <person name="Yi H."/>
            <person name="Bahn Y.-S."/>
            <person name="Kim J.F."/>
            <person name="Lee D.-W."/>
        </authorList>
    </citation>
    <scope>NUCLEOTIDE SEQUENCE [LARGE SCALE GENOMIC DNA]</scope>
    <source>
        <strain evidence="2">DSM 6307</strain>
    </source>
</reference>
<accession>A0A223KX06</accession>
<dbReference type="AlphaFoldDB" id="A0A223KX06"/>
<evidence type="ECO:0000313" key="3">
    <source>
        <dbReference type="Proteomes" id="UP000215224"/>
    </source>
</evidence>
<gene>
    <name evidence="2" type="ORF">BC6307_23340</name>
</gene>
<evidence type="ECO:0000313" key="2">
    <source>
        <dbReference type="EMBL" id="AST93991.1"/>
    </source>
</evidence>
<keyword evidence="3" id="KW-1185">Reference proteome</keyword>
<name>A0A223KX06_9BACI</name>
<keyword evidence="1" id="KW-0812">Transmembrane</keyword>
<dbReference type="InterPro" id="IPR019074">
    <property type="entry name" value="YabQ"/>
</dbReference>
<dbReference type="NCBIfam" id="TIGR02893">
    <property type="entry name" value="spore_yabQ"/>
    <property type="match status" value="1"/>
</dbReference>
<dbReference type="KEGG" id="bcoh:BC6307_23340"/>
<feature type="transmembrane region" description="Helical" evidence="1">
    <location>
        <begin position="6"/>
        <end position="27"/>
    </location>
</feature>
<feature type="transmembrane region" description="Helical" evidence="1">
    <location>
        <begin position="39"/>
        <end position="62"/>
    </location>
</feature>
<dbReference type="Pfam" id="PF09578">
    <property type="entry name" value="Spore_YabQ"/>
    <property type="match status" value="1"/>
</dbReference>
<organism evidence="2 3">
    <name type="scientific">Sutcliffiella cohnii</name>
    <dbReference type="NCBI Taxonomy" id="33932"/>
    <lineage>
        <taxon>Bacteria</taxon>
        <taxon>Bacillati</taxon>
        <taxon>Bacillota</taxon>
        <taxon>Bacilli</taxon>
        <taxon>Bacillales</taxon>
        <taxon>Bacillaceae</taxon>
        <taxon>Sutcliffiella</taxon>
    </lineage>
</organism>
<proteinExistence type="predicted"/>
<keyword evidence="1" id="KW-0472">Membrane</keyword>
<feature type="transmembrane region" description="Helical" evidence="1">
    <location>
        <begin position="68"/>
        <end position="91"/>
    </location>
</feature>
<feature type="transmembrane region" description="Helical" evidence="1">
    <location>
        <begin position="148"/>
        <end position="169"/>
    </location>
</feature>
<evidence type="ECO:0000256" key="1">
    <source>
        <dbReference type="SAM" id="Phobius"/>
    </source>
</evidence>